<feature type="transmembrane region" description="Helical" evidence="7">
    <location>
        <begin position="31"/>
        <end position="52"/>
    </location>
</feature>
<organism evidence="10 11">
    <name type="scientific">Helobdella robusta</name>
    <name type="common">Californian leech</name>
    <dbReference type="NCBI Taxonomy" id="6412"/>
    <lineage>
        <taxon>Eukaryota</taxon>
        <taxon>Metazoa</taxon>
        <taxon>Spiralia</taxon>
        <taxon>Lophotrochozoa</taxon>
        <taxon>Annelida</taxon>
        <taxon>Clitellata</taxon>
        <taxon>Hirudinea</taxon>
        <taxon>Rhynchobdellida</taxon>
        <taxon>Glossiphoniidae</taxon>
        <taxon>Helobdella</taxon>
    </lineage>
</organism>
<dbReference type="Pfam" id="PF00001">
    <property type="entry name" value="7tm_1"/>
    <property type="match status" value="1"/>
</dbReference>
<dbReference type="GO" id="GO:0005886">
    <property type="term" value="C:plasma membrane"/>
    <property type="evidence" value="ECO:0000318"/>
    <property type="project" value="GO_Central"/>
</dbReference>
<dbReference type="InParanoid" id="T1F9G7"/>
<dbReference type="Gene3D" id="1.20.1070.10">
    <property type="entry name" value="Rhodopsin 7-helix transmembrane proteins"/>
    <property type="match status" value="2"/>
</dbReference>
<dbReference type="EnsemblMetazoa" id="HelroT175644">
    <property type="protein sequence ID" value="HelroP175644"/>
    <property type="gene ID" value="HelroG175644"/>
</dbReference>
<proteinExistence type="predicted"/>
<dbReference type="GO" id="GO:0032870">
    <property type="term" value="P:cellular response to hormone stimulus"/>
    <property type="evidence" value="ECO:0000318"/>
    <property type="project" value="GO_Central"/>
</dbReference>
<dbReference type="EMBL" id="AMQM01005384">
    <property type="status" value="NOT_ANNOTATED_CDS"/>
    <property type="molecule type" value="Genomic_DNA"/>
</dbReference>
<evidence type="ECO:0000256" key="5">
    <source>
        <dbReference type="ARBA" id="ARBA00023136"/>
    </source>
</evidence>
<evidence type="ECO:0000313" key="9">
    <source>
        <dbReference type="EMBL" id="ESO00663.1"/>
    </source>
</evidence>
<keyword evidence="2" id="KW-1003">Cell membrane</keyword>
<reference evidence="9 11" key="2">
    <citation type="journal article" date="2013" name="Nature">
        <title>Insights into bilaterian evolution from three spiralian genomes.</title>
        <authorList>
            <person name="Simakov O."/>
            <person name="Marletaz F."/>
            <person name="Cho S.J."/>
            <person name="Edsinger-Gonzales E."/>
            <person name="Havlak P."/>
            <person name="Hellsten U."/>
            <person name="Kuo D.H."/>
            <person name="Larsson T."/>
            <person name="Lv J."/>
            <person name="Arendt D."/>
            <person name="Savage R."/>
            <person name="Osoegawa K."/>
            <person name="de Jong P."/>
            <person name="Grimwood J."/>
            <person name="Chapman J.A."/>
            <person name="Shapiro H."/>
            <person name="Aerts A."/>
            <person name="Otillar R.P."/>
            <person name="Terry A.Y."/>
            <person name="Boore J.L."/>
            <person name="Grigoriev I.V."/>
            <person name="Lindberg D.R."/>
            <person name="Seaver E.C."/>
            <person name="Weisblat D.A."/>
            <person name="Putnam N.H."/>
            <person name="Rokhsar D.S."/>
        </authorList>
    </citation>
    <scope>NUCLEOTIDE SEQUENCE</scope>
</reference>
<evidence type="ECO:0000256" key="1">
    <source>
        <dbReference type="ARBA" id="ARBA00004651"/>
    </source>
</evidence>
<comment type="subcellular location">
    <subcellularLocation>
        <location evidence="1">Cell membrane</location>
        <topology evidence="1">Multi-pass membrane protein</topology>
    </subcellularLocation>
</comment>
<feature type="transmembrane region" description="Helical" evidence="7">
    <location>
        <begin position="155"/>
        <end position="184"/>
    </location>
</feature>
<evidence type="ECO:0000256" key="7">
    <source>
        <dbReference type="SAM" id="Phobius"/>
    </source>
</evidence>
<dbReference type="eggNOG" id="KOG3656">
    <property type="taxonomic scope" value="Eukaryota"/>
</dbReference>
<dbReference type="OMA" id="VRISIVM"/>
<sequence length="307" mass="35415">MVYQNIIQIYYVIVHPLNAKVMSTKGKTIKLIAVSWLLATLLSLPYICAHVYHITISSYLGTVSRKKIDEEEIFLKNKQKEIRLRTSMIRANNEVKNLNAITDVQKLELGVAQMSQGRDAKIGIKTWQICNDSFDDLDSYIFGWVQGQGRIRMCFFIFLFICMYIVPIFVIVYTCVRISIVMLFDVPQLQLNNTNRIKAEKNKRNVACMVAVVAIFFLVCWTPFYLVTLISQIQKVSFLKKSNYLFIMLLTHFSGFVNSSLNPFIYFVFSANFRKALRASLFGRCADRSEGDVKIVMRKCESTKTYA</sequence>
<dbReference type="EMBL" id="KB096900">
    <property type="protein sequence ID" value="ESO00663.1"/>
    <property type="molecule type" value="Genomic_DNA"/>
</dbReference>
<name>T1F9G7_HELRO</name>
<dbReference type="GO" id="GO:0007186">
    <property type="term" value="P:G protein-coupled receptor signaling pathway"/>
    <property type="evidence" value="ECO:0000318"/>
    <property type="project" value="GO_Central"/>
</dbReference>
<dbReference type="PRINTS" id="PR00237">
    <property type="entry name" value="GPCRRHODOPSN"/>
</dbReference>
<evidence type="ECO:0000256" key="3">
    <source>
        <dbReference type="ARBA" id="ARBA00022692"/>
    </source>
</evidence>
<gene>
    <name evidence="10" type="primary">20205466</name>
    <name evidence="9" type="ORF">HELRODRAFT_175644</name>
</gene>
<keyword evidence="6" id="KW-0675">Receptor</keyword>
<evidence type="ECO:0000256" key="6">
    <source>
        <dbReference type="ARBA" id="ARBA00023170"/>
    </source>
</evidence>
<dbReference type="CTD" id="20205466"/>
<feature type="transmembrane region" description="Helical" evidence="7">
    <location>
        <begin position="205"/>
        <end position="224"/>
    </location>
</feature>
<dbReference type="PROSITE" id="PS50262">
    <property type="entry name" value="G_PROTEIN_RECEP_F1_2"/>
    <property type="match status" value="1"/>
</dbReference>
<dbReference type="HOGENOM" id="CLU_906974_0_0_1"/>
<feature type="domain" description="G-protein coupled receptors family 1 profile" evidence="8">
    <location>
        <begin position="1"/>
        <end position="266"/>
    </location>
</feature>
<evidence type="ECO:0000313" key="11">
    <source>
        <dbReference type="Proteomes" id="UP000015101"/>
    </source>
</evidence>
<evidence type="ECO:0000259" key="8">
    <source>
        <dbReference type="PROSITE" id="PS50262"/>
    </source>
</evidence>
<evidence type="ECO:0000313" key="10">
    <source>
        <dbReference type="EnsemblMetazoa" id="HelroP175644"/>
    </source>
</evidence>
<dbReference type="Proteomes" id="UP000015101">
    <property type="component" value="Unassembled WGS sequence"/>
</dbReference>
<reference evidence="10" key="3">
    <citation type="submission" date="2015-06" db="UniProtKB">
        <authorList>
            <consortium name="EnsemblMetazoa"/>
        </authorList>
    </citation>
    <scope>IDENTIFICATION</scope>
</reference>
<dbReference type="PANTHER" id="PTHR24241:SF76">
    <property type="entry name" value="NEUROPEPTIDE SIFAMIDE RECEPTOR"/>
    <property type="match status" value="1"/>
</dbReference>
<dbReference type="AlphaFoldDB" id="T1F9G7"/>
<dbReference type="KEGG" id="hro:HELRODRAFT_175644"/>
<protein>
    <recommendedName>
        <fullName evidence="8">G-protein coupled receptors family 1 profile domain-containing protein</fullName>
    </recommendedName>
</protein>
<dbReference type="PANTHER" id="PTHR24241">
    <property type="entry name" value="NEUROPEPTIDE RECEPTOR-RELATED G-PROTEIN COUPLED RECEPTOR"/>
    <property type="match status" value="1"/>
</dbReference>
<dbReference type="SUPFAM" id="SSF81321">
    <property type="entry name" value="Family A G protein-coupled receptor-like"/>
    <property type="match status" value="1"/>
</dbReference>
<dbReference type="RefSeq" id="XP_009021300.1">
    <property type="nucleotide sequence ID" value="XM_009023052.1"/>
</dbReference>
<accession>T1F9G7</accession>
<keyword evidence="4 7" id="KW-1133">Transmembrane helix</keyword>
<dbReference type="InterPro" id="IPR000276">
    <property type="entry name" value="GPCR_Rhodpsn"/>
</dbReference>
<keyword evidence="5 7" id="KW-0472">Membrane</keyword>
<dbReference type="OrthoDB" id="2101615at2759"/>
<keyword evidence="3 7" id="KW-0812">Transmembrane</keyword>
<dbReference type="InterPro" id="IPR017452">
    <property type="entry name" value="GPCR_Rhodpsn_7TM"/>
</dbReference>
<reference evidence="11" key="1">
    <citation type="submission" date="2012-12" db="EMBL/GenBank/DDBJ databases">
        <authorList>
            <person name="Hellsten U."/>
            <person name="Grimwood J."/>
            <person name="Chapman J.A."/>
            <person name="Shapiro H."/>
            <person name="Aerts A."/>
            <person name="Otillar R.P."/>
            <person name="Terry A.Y."/>
            <person name="Boore J.L."/>
            <person name="Simakov O."/>
            <person name="Marletaz F."/>
            <person name="Cho S.-J."/>
            <person name="Edsinger-Gonzales E."/>
            <person name="Havlak P."/>
            <person name="Kuo D.-H."/>
            <person name="Larsson T."/>
            <person name="Lv J."/>
            <person name="Arendt D."/>
            <person name="Savage R."/>
            <person name="Osoegawa K."/>
            <person name="de Jong P."/>
            <person name="Lindberg D.R."/>
            <person name="Seaver E.C."/>
            <person name="Weisblat D.A."/>
            <person name="Putnam N.H."/>
            <person name="Grigoriev I.V."/>
            <person name="Rokhsar D.S."/>
        </authorList>
    </citation>
    <scope>NUCLEOTIDE SEQUENCE</scope>
</reference>
<feature type="transmembrane region" description="Helical" evidence="7">
    <location>
        <begin position="244"/>
        <end position="269"/>
    </location>
</feature>
<dbReference type="GO" id="GO:0004930">
    <property type="term" value="F:G protein-coupled receptor activity"/>
    <property type="evidence" value="ECO:0000318"/>
    <property type="project" value="GO_Central"/>
</dbReference>
<keyword evidence="11" id="KW-1185">Reference proteome</keyword>
<evidence type="ECO:0000256" key="4">
    <source>
        <dbReference type="ARBA" id="ARBA00022989"/>
    </source>
</evidence>
<dbReference type="GeneID" id="20205466"/>
<evidence type="ECO:0000256" key="2">
    <source>
        <dbReference type="ARBA" id="ARBA00022475"/>
    </source>
</evidence>